<feature type="region of interest" description="Disordered" evidence="1">
    <location>
        <begin position="60"/>
        <end position="107"/>
    </location>
</feature>
<accession>A0A9P5NN87</accession>
<name>A0A9P5NN87_GYMJU</name>
<proteinExistence type="predicted"/>
<organism evidence="2 3">
    <name type="scientific">Gymnopilus junonius</name>
    <name type="common">Spectacular rustgill mushroom</name>
    <name type="synonym">Gymnopilus spectabilis subsp. junonius</name>
    <dbReference type="NCBI Taxonomy" id="109634"/>
    <lineage>
        <taxon>Eukaryota</taxon>
        <taxon>Fungi</taxon>
        <taxon>Dikarya</taxon>
        <taxon>Basidiomycota</taxon>
        <taxon>Agaricomycotina</taxon>
        <taxon>Agaricomycetes</taxon>
        <taxon>Agaricomycetidae</taxon>
        <taxon>Agaricales</taxon>
        <taxon>Agaricineae</taxon>
        <taxon>Hymenogastraceae</taxon>
        <taxon>Gymnopilus</taxon>
    </lineage>
</organism>
<protein>
    <submittedName>
        <fullName evidence="2">Uncharacterized protein</fullName>
    </submittedName>
</protein>
<keyword evidence="3" id="KW-1185">Reference proteome</keyword>
<evidence type="ECO:0000313" key="2">
    <source>
        <dbReference type="EMBL" id="KAF8895750.1"/>
    </source>
</evidence>
<reference evidence="2" key="1">
    <citation type="submission" date="2020-11" db="EMBL/GenBank/DDBJ databases">
        <authorList>
            <consortium name="DOE Joint Genome Institute"/>
            <person name="Ahrendt S."/>
            <person name="Riley R."/>
            <person name="Andreopoulos W."/>
            <person name="LaButti K."/>
            <person name="Pangilinan J."/>
            <person name="Ruiz-duenas F.J."/>
            <person name="Barrasa J.M."/>
            <person name="Sanchez-Garcia M."/>
            <person name="Camarero S."/>
            <person name="Miyauchi S."/>
            <person name="Serrano A."/>
            <person name="Linde D."/>
            <person name="Babiker R."/>
            <person name="Drula E."/>
            <person name="Ayuso-Fernandez I."/>
            <person name="Pacheco R."/>
            <person name="Padilla G."/>
            <person name="Ferreira P."/>
            <person name="Barriuso J."/>
            <person name="Kellner H."/>
            <person name="Castanera R."/>
            <person name="Alfaro M."/>
            <person name="Ramirez L."/>
            <person name="Pisabarro A.G."/>
            <person name="Kuo A."/>
            <person name="Tritt A."/>
            <person name="Lipzen A."/>
            <person name="He G."/>
            <person name="Yan M."/>
            <person name="Ng V."/>
            <person name="Cullen D."/>
            <person name="Martin F."/>
            <person name="Rosso M.-N."/>
            <person name="Henrissat B."/>
            <person name="Hibbett D."/>
            <person name="Martinez A.T."/>
            <person name="Grigoriev I.V."/>
        </authorList>
    </citation>
    <scope>NUCLEOTIDE SEQUENCE</scope>
    <source>
        <strain evidence="2">AH 44721</strain>
    </source>
</reference>
<dbReference type="OrthoDB" id="2742740at2759"/>
<sequence length="294" mass="33061">MPKTASKAKKVKMTKGKVANQKPTFACSCIGSCKGHTQEISKALYKKHAKFRELEDTLQDASEWHHESPFPSDSTLEDSKNNINSDPDPGCLDSDPSDQDNDASTTQLEDSLTWPNLEHLFENAHLKDLLNSIEFILVLQSASHDDIHCKIEKNAIQQLRNPPMMPLDITSLPDLCLSIDLFLANMNSSINSFNANQNAILQRHPEDKVPLYAQMKHLISEITGVDSVVHPMCKNSCLVFMWPFTNLDCCPICSEPKLCPVTKKPQQEFHTILLGPILQALWHDASSAKKFYYQ</sequence>
<dbReference type="Proteomes" id="UP000724874">
    <property type="component" value="Unassembled WGS sequence"/>
</dbReference>
<dbReference type="EMBL" id="JADNYJ010000061">
    <property type="protein sequence ID" value="KAF8895750.1"/>
    <property type="molecule type" value="Genomic_DNA"/>
</dbReference>
<evidence type="ECO:0000313" key="3">
    <source>
        <dbReference type="Proteomes" id="UP000724874"/>
    </source>
</evidence>
<evidence type="ECO:0000256" key="1">
    <source>
        <dbReference type="SAM" id="MobiDB-lite"/>
    </source>
</evidence>
<comment type="caution">
    <text evidence="2">The sequence shown here is derived from an EMBL/GenBank/DDBJ whole genome shotgun (WGS) entry which is preliminary data.</text>
</comment>
<dbReference type="AlphaFoldDB" id="A0A9P5NN87"/>
<gene>
    <name evidence="2" type="ORF">CPB84DRAFT_1748364</name>
</gene>